<gene>
    <name evidence="2" type="ORF">ROSMUCSMR3_03429</name>
</gene>
<dbReference type="KEGG" id="rmm:ROSMUCSMR3_03429"/>
<keyword evidence="2" id="KW-0808">Transferase</keyword>
<accession>A0A1V0RT69</accession>
<dbReference type="EMBL" id="CP020474">
    <property type="protein sequence ID" value="ARE84886.1"/>
    <property type="molecule type" value="Genomic_DNA"/>
</dbReference>
<dbReference type="OrthoDB" id="8842400at2"/>
<dbReference type="RefSeq" id="WP_008280134.1">
    <property type="nucleotide sequence ID" value="NZ_CP020474.1"/>
</dbReference>
<evidence type="ECO:0000313" key="2">
    <source>
        <dbReference type="EMBL" id="ARE84886.1"/>
    </source>
</evidence>
<organism evidence="2 3">
    <name type="scientific">Roseovarius mucosus</name>
    <dbReference type="NCBI Taxonomy" id="215743"/>
    <lineage>
        <taxon>Bacteria</taxon>
        <taxon>Pseudomonadati</taxon>
        <taxon>Pseudomonadota</taxon>
        <taxon>Alphaproteobacteria</taxon>
        <taxon>Rhodobacterales</taxon>
        <taxon>Roseobacteraceae</taxon>
        <taxon>Roseovarius</taxon>
    </lineage>
</organism>
<dbReference type="Pfam" id="PF08242">
    <property type="entry name" value="Methyltransf_12"/>
    <property type="match status" value="1"/>
</dbReference>
<reference evidence="2 3" key="1">
    <citation type="submission" date="2017-03" db="EMBL/GenBank/DDBJ databases">
        <title>Genome Sequence of Roseovarius mucosus strain SMR3 Isolated from a culture of the Diatom Skeletonema marinoi.</title>
        <authorList>
            <person name="Topel M."/>
            <person name="Pinder M."/>
            <person name="Johansson O.N."/>
            <person name="Kourtchenko O."/>
            <person name="Godhe A."/>
            <person name="Clarke A.K."/>
        </authorList>
    </citation>
    <scope>NUCLEOTIDE SEQUENCE [LARGE SCALE GENOMIC DNA]</scope>
    <source>
        <strain evidence="2 3">SMR3</strain>
    </source>
</reference>
<evidence type="ECO:0000259" key="1">
    <source>
        <dbReference type="Pfam" id="PF08242"/>
    </source>
</evidence>
<name>A0A1V0RT69_9RHOB</name>
<dbReference type="CDD" id="cd02440">
    <property type="entry name" value="AdoMet_MTases"/>
    <property type="match status" value="1"/>
</dbReference>
<evidence type="ECO:0000313" key="3">
    <source>
        <dbReference type="Proteomes" id="UP000192273"/>
    </source>
</evidence>
<dbReference type="AlphaFoldDB" id="A0A1V0RT69"/>
<dbReference type="Proteomes" id="UP000192273">
    <property type="component" value="Chromosome"/>
</dbReference>
<dbReference type="GO" id="GO:0008168">
    <property type="term" value="F:methyltransferase activity"/>
    <property type="evidence" value="ECO:0007669"/>
    <property type="project" value="UniProtKB-KW"/>
</dbReference>
<feature type="domain" description="Methyltransferase type 12" evidence="1">
    <location>
        <begin position="91"/>
        <end position="141"/>
    </location>
</feature>
<proteinExistence type="predicted"/>
<dbReference type="SUPFAM" id="SSF53335">
    <property type="entry name" value="S-adenosyl-L-methionine-dependent methyltransferases"/>
    <property type="match status" value="1"/>
</dbReference>
<dbReference type="InterPro" id="IPR029063">
    <property type="entry name" value="SAM-dependent_MTases_sf"/>
</dbReference>
<keyword evidence="2" id="KW-0489">Methyltransferase</keyword>
<dbReference type="InterPro" id="IPR013217">
    <property type="entry name" value="Methyltransf_12"/>
</dbReference>
<protein>
    <submittedName>
        <fullName evidence="2">Methyltransferase domain protein</fullName>
    </submittedName>
</protein>
<sequence length="255" mass="28346">MAIPDTLAARLIETVKGHELNGSFLMLGRQRWIGSRRGASSRVFAQALADHLPGLSEADLVPEGATYSEPFFEKLGFASVDSMDYSDFEKASIIQDLSAELPKKLERKFDVIYDGGTCEHIFDLPTAYRNIHKMLKPGGVLIGHSPCNNWVNHSFYQINPEMVYGFWEATLGYEVLHCALQPIKPAHARKVVTTTNPNVTGKRPRLSGSLAEGGIILDYAVRKPKRSTKSADKVYQSDYVNRWTAPDQESTEDAA</sequence>
<dbReference type="GO" id="GO:0032259">
    <property type="term" value="P:methylation"/>
    <property type="evidence" value="ECO:0007669"/>
    <property type="project" value="UniProtKB-KW"/>
</dbReference>
<dbReference type="Gene3D" id="3.40.50.150">
    <property type="entry name" value="Vaccinia Virus protein VP39"/>
    <property type="match status" value="1"/>
</dbReference>
<keyword evidence="3" id="KW-1185">Reference proteome</keyword>